<evidence type="ECO:0000256" key="4">
    <source>
        <dbReference type="RuleBase" id="RU361169"/>
    </source>
</evidence>
<dbReference type="SUPFAM" id="SSF51126">
    <property type="entry name" value="Pectin lyase-like"/>
    <property type="match status" value="1"/>
</dbReference>
<dbReference type="RefSeq" id="WP_090935855.1">
    <property type="nucleotide sequence ID" value="NZ_FOTS01000014.1"/>
</dbReference>
<dbReference type="Gene3D" id="2.160.20.10">
    <property type="entry name" value="Single-stranded right-handed beta-helix, Pectin lyase-like"/>
    <property type="match status" value="1"/>
</dbReference>
<evidence type="ECO:0000313" key="7">
    <source>
        <dbReference type="Proteomes" id="UP000199520"/>
    </source>
</evidence>
<name>A0A1I4JVQ7_9FIRM</name>
<dbReference type="GO" id="GO:0004650">
    <property type="term" value="F:polygalacturonase activity"/>
    <property type="evidence" value="ECO:0007669"/>
    <property type="project" value="InterPro"/>
</dbReference>
<keyword evidence="3 4" id="KW-0326">Glycosidase</keyword>
<reference evidence="7" key="1">
    <citation type="submission" date="2016-10" db="EMBL/GenBank/DDBJ databases">
        <authorList>
            <person name="Varghese N."/>
            <person name="Submissions S."/>
        </authorList>
    </citation>
    <scope>NUCLEOTIDE SEQUENCE [LARGE SCALE GENOMIC DNA]</scope>
    <source>
        <strain evidence="7">DSM 13327</strain>
    </source>
</reference>
<dbReference type="EMBL" id="FOTS01000014">
    <property type="protein sequence ID" value="SFL70665.1"/>
    <property type="molecule type" value="Genomic_DNA"/>
</dbReference>
<dbReference type="PANTHER" id="PTHR31339">
    <property type="entry name" value="PECTIN LYASE-RELATED"/>
    <property type="match status" value="1"/>
</dbReference>
<feature type="domain" description="Fibronectin type-III" evidence="5">
    <location>
        <begin position="35"/>
        <end position="149"/>
    </location>
</feature>
<dbReference type="InterPro" id="IPR051801">
    <property type="entry name" value="GH28_Enzymes"/>
</dbReference>
<dbReference type="STRING" id="1123291.SAMN04490355_101464"/>
<evidence type="ECO:0000259" key="5">
    <source>
        <dbReference type="PROSITE" id="PS50853"/>
    </source>
</evidence>
<dbReference type="GO" id="GO:0005975">
    <property type="term" value="P:carbohydrate metabolic process"/>
    <property type="evidence" value="ECO:0007669"/>
    <property type="project" value="InterPro"/>
</dbReference>
<dbReference type="PROSITE" id="PS50853">
    <property type="entry name" value="FN3"/>
    <property type="match status" value="1"/>
</dbReference>
<protein>
    <submittedName>
        <fullName evidence="6">Exo-poly-alpha-galacturonosidase</fullName>
    </submittedName>
</protein>
<dbReference type="Pfam" id="PF12708">
    <property type="entry name" value="Pect-lyase_RHGA_epim"/>
    <property type="match status" value="1"/>
</dbReference>
<dbReference type="OrthoDB" id="8660908at2"/>
<dbReference type="InterPro" id="IPR011050">
    <property type="entry name" value="Pectin_lyase_fold/virulence"/>
</dbReference>
<gene>
    <name evidence="6" type="ORF">SAMN04490355_101464</name>
</gene>
<dbReference type="Pfam" id="PF00295">
    <property type="entry name" value="Glyco_hydro_28"/>
    <property type="match status" value="1"/>
</dbReference>
<dbReference type="SUPFAM" id="SSF49265">
    <property type="entry name" value="Fibronectin type III"/>
    <property type="match status" value="1"/>
</dbReference>
<proteinExistence type="inferred from homology"/>
<dbReference type="Proteomes" id="UP000199520">
    <property type="component" value="Unassembled WGS sequence"/>
</dbReference>
<evidence type="ECO:0000256" key="3">
    <source>
        <dbReference type="ARBA" id="ARBA00023295"/>
    </source>
</evidence>
<dbReference type="AlphaFoldDB" id="A0A1I4JVQ7"/>
<dbReference type="Pfam" id="PF00041">
    <property type="entry name" value="fn3"/>
    <property type="match status" value="1"/>
</dbReference>
<accession>A0A1I4JVQ7</accession>
<dbReference type="InterPro" id="IPR036116">
    <property type="entry name" value="FN3_sf"/>
</dbReference>
<dbReference type="InterPro" id="IPR003961">
    <property type="entry name" value="FN3_dom"/>
</dbReference>
<keyword evidence="7" id="KW-1185">Reference proteome</keyword>
<dbReference type="InterPro" id="IPR012334">
    <property type="entry name" value="Pectin_lyas_fold"/>
</dbReference>
<dbReference type="InterPro" id="IPR024535">
    <property type="entry name" value="RHGA/B-epi-like_pectate_lyase"/>
</dbReference>
<dbReference type="InterPro" id="IPR000743">
    <property type="entry name" value="Glyco_hydro_28"/>
</dbReference>
<keyword evidence="2 4" id="KW-0378">Hydrolase</keyword>
<evidence type="ECO:0000256" key="2">
    <source>
        <dbReference type="ARBA" id="ARBA00022801"/>
    </source>
</evidence>
<evidence type="ECO:0000256" key="1">
    <source>
        <dbReference type="ARBA" id="ARBA00008834"/>
    </source>
</evidence>
<organism evidence="6 7">
    <name type="scientific">Pelosinus propionicus DSM 13327</name>
    <dbReference type="NCBI Taxonomy" id="1123291"/>
    <lineage>
        <taxon>Bacteria</taxon>
        <taxon>Bacillati</taxon>
        <taxon>Bacillota</taxon>
        <taxon>Negativicutes</taxon>
        <taxon>Selenomonadales</taxon>
        <taxon>Sporomusaceae</taxon>
        <taxon>Pelosinus</taxon>
    </lineage>
</organism>
<dbReference type="CDD" id="cd00063">
    <property type="entry name" value="FN3"/>
    <property type="match status" value="1"/>
</dbReference>
<dbReference type="SMART" id="SM00060">
    <property type="entry name" value="FN3"/>
    <property type="match status" value="1"/>
</dbReference>
<evidence type="ECO:0000313" key="6">
    <source>
        <dbReference type="EMBL" id="SFL70665.1"/>
    </source>
</evidence>
<comment type="similarity">
    <text evidence="1 4">Belongs to the glycosyl hydrolase 28 family.</text>
</comment>
<dbReference type="PANTHER" id="PTHR31339:SF9">
    <property type="entry name" value="PLASMIN AND FIBRONECTIN-BINDING PROTEIN A"/>
    <property type="match status" value="1"/>
</dbReference>
<dbReference type="InterPro" id="IPR013783">
    <property type="entry name" value="Ig-like_fold"/>
</dbReference>
<sequence>MKRAKIVILMFLLMFCQIYGLEECMPKAYAATVMPPQNLRVPTLAYDEKSITLVWEKPRNYSDIVNYNVYMNGKLIGNANENNHSLAKTNIDKFYEDPSNRAAQKISMHNYMVTGLKAKTSYTFTVRAVNKEGKESKDSIRVTQTTMNIPKVFNIVDYGAVGDGVTSNTKAIQATIDACTTGGKVLIPAGIFKTGAIWLKSDMTLEISKGATLLATENADEYPYHYLLYSYSTDERFYSMINAHTYDNGSISNIRIVGEGIIDGNGWAQEGFDKEDPSLPVYYKAKNSSKNNVLAPNHTLNIGMLAKTSVEKAMEFGNMDFKAAYPRRPSMVTLRGVTNVYYGGFTMRNPANHGLININCKNVTVNGIIMQTYNANNGDGIELINNNGLTIFNSFFDTGDDGVNFAAGQGAIGQKGEATKNAWIFNNYFRHGHGAIVAGSHTAAWIENILAEDNVIYQNEVGLRCKTSNTIGGGARNILFRDNALKNIKFQAFIFTSIYSDENAVAKFEPAIAPGRFKNITIKNCTVDTTGAPVIEVNGESDGFHENINFENLRLYNVKPAKINYMKNSSFTKVIFENIESNPWSITNSIGLSFDKDTTVSKN</sequence>
<dbReference type="Gene3D" id="2.60.40.10">
    <property type="entry name" value="Immunoglobulins"/>
    <property type="match status" value="1"/>
</dbReference>